<evidence type="ECO:0000313" key="9">
    <source>
        <dbReference type="EMBL" id="AUO00004.1"/>
    </source>
</evidence>
<dbReference type="NCBIfam" id="TIGR00964">
    <property type="entry name" value="secE_bact"/>
    <property type="match status" value="1"/>
</dbReference>
<dbReference type="OrthoDB" id="5294876at2"/>
<keyword evidence="3" id="KW-1003">Cell membrane</keyword>
<dbReference type="InterPro" id="IPR001901">
    <property type="entry name" value="Translocase_SecE/Sec61-g"/>
</dbReference>
<dbReference type="GO" id="GO:0005886">
    <property type="term" value="C:plasma membrane"/>
    <property type="evidence" value="ECO:0007669"/>
    <property type="project" value="TreeGrafter"/>
</dbReference>
<dbReference type="PANTHER" id="PTHR33910">
    <property type="entry name" value="PROTEIN TRANSLOCASE SUBUNIT SECE"/>
    <property type="match status" value="1"/>
</dbReference>
<dbReference type="GO" id="GO:0006886">
    <property type="term" value="P:intracellular protein transport"/>
    <property type="evidence" value="ECO:0007669"/>
    <property type="project" value="InterPro"/>
</dbReference>
<dbReference type="InterPro" id="IPR005807">
    <property type="entry name" value="SecE_bac"/>
</dbReference>
<dbReference type="GO" id="GO:0006605">
    <property type="term" value="P:protein targeting"/>
    <property type="evidence" value="ECO:0007669"/>
    <property type="project" value="InterPro"/>
</dbReference>
<accession>A0A2K9NWV3</accession>
<comment type="subcellular location">
    <subcellularLocation>
        <location evidence="1">Membrane</location>
    </subcellularLocation>
</comment>
<evidence type="ECO:0000256" key="4">
    <source>
        <dbReference type="ARBA" id="ARBA00022692"/>
    </source>
</evidence>
<dbReference type="AlphaFoldDB" id="A0A2K9NWV3"/>
<sequence length="128" mass="14216">MSIIKSEDSRKWITALVVIASALAGFVVYKFVGQLGDWFDLETKISNYSVVAQGLGFVTGLGTFIYILKNNETSTYLQEVYNELVKVVWPSKDATVKMTVGIAIALVVVAAIFTSVDFIFKKVLEFLY</sequence>
<keyword evidence="8" id="KW-0472">Membrane</keyword>
<evidence type="ECO:0000256" key="6">
    <source>
        <dbReference type="ARBA" id="ARBA00022989"/>
    </source>
</evidence>
<evidence type="ECO:0000256" key="2">
    <source>
        <dbReference type="ARBA" id="ARBA00022448"/>
    </source>
</evidence>
<dbReference type="KEGG" id="bsto:C0V70_18190"/>
<dbReference type="RefSeq" id="WP_102245292.1">
    <property type="nucleotide sequence ID" value="NZ_CP025704.1"/>
</dbReference>
<dbReference type="EMBL" id="CP025704">
    <property type="protein sequence ID" value="AUO00004.1"/>
    <property type="molecule type" value="Genomic_DNA"/>
</dbReference>
<evidence type="ECO:0000313" key="10">
    <source>
        <dbReference type="Proteomes" id="UP000235584"/>
    </source>
</evidence>
<keyword evidence="7" id="KW-0811">Translocation</keyword>
<evidence type="ECO:0000256" key="1">
    <source>
        <dbReference type="ARBA" id="ARBA00004370"/>
    </source>
</evidence>
<dbReference type="GO" id="GO:0009306">
    <property type="term" value="P:protein secretion"/>
    <property type="evidence" value="ECO:0007669"/>
    <property type="project" value="InterPro"/>
</dbReference>
<organism evidence="9 10">
    <name type="scientific">Bacteriovorax stolpii</name>
    <name type="common">Bdellovibrio stolpii</name>
    <dbReference type="NCBI Taxonomy" id="960"/>
    <lineage>
        <taxon>Bacteria</taxon>
        <taxon>Pseudomonadati</taxon>
        <taxon>Bdellovibrionota</taxon>
        <taxon>Bacteriovoracia</taxon>
        <taxon>Bacteriovoracales</taxon>
        <taxon>Bacteriovoracaceae</taxon>
        <taxon>Bacteriovorax</taxon>
    </lineage>
</organism>
<name>A0A2K9NWV3_BACTC</name>
<proteinExistence type="predicted"/>
<dbReference type="InterPro" id="IPR038379">
    <property type="entry name" value="SecE_sf"/>
</dbReference>
<keyword evidence="5" id="KW-0653">Protein transport</keyword>
<dbReference type="PANTHER" id="PTHR33910:SF1">
    <property type="entry name" value="PROTEIN TRANSLOCASE SUBUNIT SECE"/>
    <property type="match status" value="1"/>
</dbReference>
<keyword evidence="4" id="KW-0812">Transmembrane</keyword>
<evidence type="ECO:0000256" key="5">
    <source>
        <dbReference type="ARBA" id="ARBA00022927"/>
    </source>
</evidence>
<reference evidence="9 10" key="1">
    <citation type="submission" date="2018-01" db="EMBL/GenBank/DDBJ databases">
        <title>Complete genome sequence of Bacteriovorax stolpii DSM12778.</title>
        <authorList>
            <person name="Tang B."/>
            <person name="Chang J."/>
        </authorList>
    </citation>
    <scope>NUCLEOTIDE SEQUENCE [LARGE SCALE GENOMIC DNA]</scope>
    <source>
        <strain evidence="9 10">DSM 12778</strain>
    </source>
</reference>
<dbReference type="Proteomes" id="UP000235584">
    <property type="component" value="Chromosome"/>
</dbReference>
<protein>
    <submittedName>
        <fullName evidence="9">Preprotein translocase subunit SecE</fullName>
    </submittedName>
</protein>
<dbReference type="Pfam" id="PF00584">
    <property type="entry name" value="SecE"/>
    <property type="match status" value="1"/>
</dbReference>
<dbReference type="GO" id="GO:0043952">
    <property type="term" value="P:protein transport by the Sec complex"/>
    <property type="evidence" value="ECO:0007669"/>
    <property type="project" value="TreeGrafter"/>
</dbReference>
<dbReference type="GO" id="GO:0008320">
    <property type="term" value="F:protein transmembrane transporter activity"/>
    <property type="evidence" value="ECO:0007669"/>
    <property type="project" value="InterPro"/>
</dbReference>
<keyword evidence="10" id="KW-1185">Reference proteome</keyword>
<evidence type="ECO:0000256" key="7">
    <source>
        <dbReference type="ARBA" id="ARBA00023010"/>
    </source>
</evidence>
<keyword evidence="6" id="KW-1133">Transmembrane helix</keyword>
<dbReference type="Gene3D" id="1.20.5.1030">
    <property type="entry name" value="Preprotein translocase secy subunit"/>
    <property type="match status" value="1"/>
</dbReference>
<keyword evidence="2" id="KW-0813">Transport</keyword>
<evidence type="ECO:0000256" key="3">
    <source>
        <dbReference type="ARBA" id="ARBA00022475"/>
    </source>
</evidence>
<gene>
    <name evidence="9" type="primary">secE</name>
    <name evidence="9" type="ORF">C0V70_18190</name>
</gene>
<evidence type="ECO:0000256" key="8">
    <source>
        <dbReference type="ARBA" id="ARBA00023136"/>
    </source>
</evidence>